<evidence type="ECO:0000256" key="3">
    <source>
        <dbReference type="ARBA" id="ARBA00022750"/>
    </source>
</evidence>
<evidence type="ECO:0000256" key="2">
    <source>
        <dbReference type="ARBA" id="ARBA00022670"/>
    </source>
</evidence>
<accession>A0A2Z4Y5M4</accession>
<reference evidence="5 6" key="1">
    <citation type="submission" date="2018-05" db="EMBL/GenBank/DDBJ databases">
        <title>A metagenomic window into the 2 km-deep terrestrial subsurface aquifer revealed taxonomically and functionally diverse microbial community comprising novel uncultured bacterial lineages.</title>
        <authorList>
            <person name="Kadnikov V.V."/>
            <person name="Mardanov A.V."/>
            <person name="Beletsky A.V."/>
            <person name="Banks D."/>
            <person name="Pimenov N.V."/>
            <person name="Frank Y.A."/>
            <person name="Karnachuk O.V."/>
            <person name="Ravin N.V."/>
        </authorList>
    </citation>
    <scope>NUCLEOTIDE SEQUENCE [LARGE SCALE GENOMIC DNA]</scope>
    <source>
        <strain evidence="5">BY</strain>
    </source>
</reference>
<keyword evidence="4" id="KW-0378">Hydrolase</keyword>
<gene>
    <name evidence="5" type="ORF">BRCON_1740</name>
</gene>
<dbReference type="AlphaFoldDB" id="A0A2Z4Y5M4"/>
<dbReference type="Proteomes" id="UP000262583">
    <property type="component" value="Chromosome"/>
</dbReference>
<keyword evidence="2 5" id="KW-0645">Protease</keyword>
<dbReference type="KEGG" id="schv:BRCON_1740"/>
<evidence type="ECO:0000256" key="1">
    <source>
        <dbReference type="ARBA" id="ARBA00006814"/>
    </source>
</evidence>
<dbReference type="GO" id="GO:0016485">
    <property type="term" value="P:protein processing"/>
    <property type="evidence" value="ECO:0007669"/>
    <property type="project" value="TreeGrafter"/>
</dbReference>
<dbReference type="InterPro" id="IPR000671">
    <property type="entry name" value="Peptidase_A31"/>
</dbReference>
<sequence>MGWAVADALTNRLPPHVHLMRVRGETTDLLDAWSGATHVVLVDAILSQFAPVGTIYRFDAIAEELPRDIFCCSTHGWGVAEAVALGRVLGRLPQKLTIYGVEGHDFRHGVALSTRVAQAIPELVERILREFSKEEESASPSPDDAKSDD</sequence>
<proteinExistence type="inferred from homology"/>
<keyword evidence="3" id="KW-0064">Aspartyl protease</keyword>
<dbReference type="NCBIfam" id="TIGR00072">
    <property type="entry name" value="hydrog_prot"/>
    <property type="match status" value="1"/>
</dbReference>
<protein>
    <submittedName>
        <fullName evidence="5">Hydrogenase maturation protease</fullName>
    </submittedName>
</protein>
<evidence type="ECO:0000256" key="4">
    <source>
        <dbReference type="ARBA" id="ARBA00022801"/>
    </source>
</evidence>
<organism evidence="5 6">
    <name type="scientific">Sumerlaea chitinivorans</name>
    <dbReference type="NCBI Taxonomy" id="2250252"/>
    <lineage>
        <taxon>Bacteria</taxon>
        <taxon>Candidatus Sumerlaeota</taxon>
        <taxon>Candidatus Sumerlaeia</taxon>
        <taxon>Candidatus Sumerlaeales</taxon>
        <taxon>Candidatus Sumerlaeaceae</taxon>
        <taxon>Candidatus Sumerlaea</taxon>
    </lineage>
</organism>
<dbReference type="Pfam" id="PF01750">
    <property type="entry name" value="HycI"/>
    <property type="match status" value="1"/>
</dbReference>
<evidence type="ECO:0000313" key="6">
    <source>
        <dbReference type="Proteomes" id="UP000262583"/>
    </source>
</evidence>
<dbReference type="SUPFAM" id="SSF53163">
    <property type="entry name" value="HybD-like"/>
    <property type="match status" value="1"/>
</dbReference>
<dbReference type="PANTHER" id="PTHR30302">
    <property type="entry name" value="HYDROGENASE 1 MATURATION PROTEASE"/>
    <property type="match status" value="1"/>
</dbReference>
<dbReference type="Gene3D" id="3.40.50.1450">
    <property type="entry name" value="HybD-like"/>
    <property type="match status" value="1"/>
</dbReference>
<dbReference type="PANTHER" id="PTHR30302:SF1">
    <property type="entry name" value="HYDROGENASE 2 MATURATION PROTEASE"/>
    <property type="match status" value="1"/>
</dbReference>
<dbReference type="GO" id="GO:0008047">
    <property type="term" value="F:enzyme activator activity"/>
    <property type="evidence" value="ECO:0007669"/>
    <property type="project" value="InterPro"/>
</dbReference>
<evidence type="ECO:0000313" key="5">
    <source>
        <dbReference type="EMBL" id="AXA36517.1"/>
    </source>
</evidence>
<dbReference type="InterPro" id="IPR023430">
    <property type="entry name" value="Pept_HybD-like_dom_sf"/>
</dbReference>
<comment type="similarity">
    <text evidence="1">Belongs to the peptidase A31 family.</text>
</comment>
<name>A0A2Z4Y5M4_SUMC1</name>
<dbReference type="GO" id="GO:0004190">
    <property type="term" value="F:aspartic-type endopeptidase activity"/>
    <property type="evidence" value="ECO:0007669"/>
    <property type="project" value="UniProtKB-KW"/>
</dbReference>
<dbReference type="EMBL" id="CP030759">
    <property type="protein sequence ID" value="AXA36517.1"/>
    <property type="molecule type" value="Genomic_DNA"/>
</dbReference>